<sequence length="99" mass="10639">MVSGASSQYLAPFSSLQAMCVRCFNMVSKQKRWWCQVRLGFVSLRVMDSMGCVFTTTTVLSSAKRKASPVEDAAASVAAAFALGIVERPSTLQFACACS</sequence>
<gene>
    <name evidence="1" type="ORF">M0R45_027019</name>
</gene>
<comment type="caution">
    <text evidence="1">The sequence shown here is derived from an EMBL/GenBank/DDBJ whole genome shotgun (WGS) entry which is preliminary data.</text>
</comment>
<dbReference type="Proteomes" id="UP001457282">
    <property type="component" value="Unassembled WGS sequence"/>
</dbReference>
<dbReference type="AlphaFoldDB" id="A0AAW1X1X7"/>
<keyword evidence="2" id="KW-1185">Reference proteome</keyword>
<accession>A0AAW1X1X7</accession>
<organism evidence="1 2">
    <name type="scientific">Rubus argutus</name>
    <name type="common">Southern blackberry</name>
    <dbReference type="NCBI Taxonomy" id="59490"/>
    <lineage>
        <taxon>Eukaryota</taxon>
        <taxon>Viridiplantae</taxon>
        <taxon>Streptophyta</taxon>
        <taxon>Embryophyta</taxon>
        <taxon>Tracheophyta</taxon>
        <taxon>Spermatophyta</taxon>
        <taxon>Magnoliopsida</taxon>
        <taxon>eudicotyledons</taxon>
        <taxon>Gunneridae</taxon>
        <taxon>Pentapetalae</taxon>
        <taxon>rosids</taxon>
        <taxon>fabids</taxon>
        <taxon>Rosales</taxon>
        <taxon>Rosaceae</taxon>
        <taxon>Rosoideae</taxon>
        <taxon>Rosoideae incertae sedis</taxon>
        <taxon>Rubus</taxon>
    </lineage>
</organism>
<dbReference type="EMBL" id="JBEDUW010000005">
    <property type="protein sequence ID" value="KAK9929953.1"/>
    <property type="molecule type" value="Genomic_DNA"/>
</dbReference>
<protein>
    <submittedName>
        <fullName evidence="1">Uncharacterized protein</fullName>
    </submittedName>
</protein>
<reference evidence="1 2" key="1">
    <citation type="journal article" date="2023" name="G3 (Bethesda)">
        <title>A chromosome-length genome assembly and annotation of blackberry (Rubus argutus, cv. 'Hillquist').</title>
        <authorList>
            <person name="Bruna T."/>
            <person name="Aryal R."/>
            <person name="Dudchenko O."/>
            <person name="Sargent D.J."/>
            <person name="Mead D."/>
            <person name="Buti M."/>
            <person name="Cavallini A."/>
            <person name="Hytonen T."/>
            <person name="Andres J."/>
            <person name="Pham M."/>
            <person name="Weisz D."/>
            <person name="Mascagni F."/>
            <person name="Usai G."/>
            <person name="Natali L."/>
            <person name="Bassil N."/>
            <person name="Fernandez G.E."/>
            <person name="Lomsadze A."/>
            <person name="Armour M."/>
            <person name="Olukolu B."/>
            <person name="Poorten T."/>
            <person name="Britton C."/>
            <person name="Davik J."/>
            <person name="Ashrafi H."/>
            <person name="Aiden E.L."/>
            <person name="Borodovsky M."/>
            <person name="Worthington M."/>
        </authorList>
    </citation>
    <scope>NUCLEOTIDE SEQUENCE [LARGE SCALE GENOMIC DNA]</scope>
    <source>
        <strain evidence="1">PI 553951</strain>
    </source>
</reference>
<evidence type="ECO:0000313" key="2">
    <source>
        <dbReference type="Proteomes" id="UP001457282"/>
    </source>
</evidence>
<proteinExistence type="predicted"/>
<evidence type="ECO:0000313" key="1">
    <source>
        <dbReference type="EMBL" id="KAK9929953.1"/>
    </source>
</evidence>
<name>A0AAW1X1X7_RUBAR</name>